<dbReference type="Proteomes" id="UP000681341">
    <property type="component" value="Unassembled WGS sequence"/>
</dbReference>
<gene>
    <name evidence="7" type="ORF">J5V16_18745</name>
</gene>
<evidence type="ECO:0000256" key="6">
    <source>
        <dbReference type="RuleBase" id="RU004466"/>
    </source>
</evidence>
<dbReference type="InterPro" id="IPR000092">
    <property type="entry name" value="Polyprenyl_synt"/>
</dbReference>
<dbReference type="InterPro" id="IPR008949">
    <property type="entry name" value="Isoprenoid_synthase_dom_sf"/>
</dbReference>
<dbReference type="InterPro" id="IPR033749">
    <property type="entry name" value="Polyprenyl_synt_CS"/>
</dbReference>
<dbReference type="CDD" id="cd00685">
    <property type="entry name" value="Trans_IPPS_HT"/>
    <property type="match status" value="1"/>
</dbReference>
<reference evidence="7 8" key="1">
    <citation type="submission" date="2021-03" db="EMBL/GenBank/DDBJ databases">
        <title>Glycomyces sp. nov., a novel actinomycete isolated from soil.</title>
        <authorList>
            <person name="Yang X."/>
            <person name="Xu X."/>
        </authorList>
    </citation>
    <scope>NUCLEOTIDE SEQUENCE [LARGE SCALE GENOMIC DNA]</scope>
    <source>
        <strain evidence="7 8">NEAU-S30</strain>
    </source>
</reference>
<keyword evidence="3 6" id="KW-0808">Transferase</keyword>
<evidence type="ECO:0000256" key="2">
    <source>
        <dbReference type="ARBA" id="ARBA00006706"/>
    </source>
</evidence>
<dbReference type="PROSITE" id="PS00723">
    <property type="entry name" value="POLYPRENYL_SYNTHASE_1"/>
    <property type="match status" value="1"/>
</dbReference>
<dbReference type="PROSITE" id="PS00444">
    <property type="entry name" value="POLYPRENYL_SYNTHASE_2"/>
    <property type="match status" value="1"/>
</dbReference>
<comment type="similarity">
    <text evidence="2 6">Belongs to the FPP/GGPP synthase family.</text>
</comment>
<sequence length="360" mass="38339">MERHEPRVRPVELNDRIDAALTVFLDRQAAVICGIDDSLAAYADAVRDFVLRGGKRLRPAFAYWGARGAGLADSDELVACAASLELLQASALMHDDLIDGSDTRRGMPSIHRRFAALHEAEGWSGRPGGFGAAAAILLGDLCLAWSDELFCSAGMPFAAVAAARRDFDLMRTEVSAGQYLDVLSEVRRDVSEATAAKVARYKSAKYTIERPMLIGASLAGAPERIRAHYSAIGLPLGEAFQLRDDVLGVFGDPAQTGKPAGDDLREGKHTFLIARASAAADAAQRAALDAGLGNPELDEAGVRRLRAILMDTGALADTEERIAALAAEAEAALEESRADVDPAALQVFAGLLVRAVKRDF</sequence>
<comment type="caution">
    <text evidence="7">The sequence shown here is derived from an EMBL/GenBank/DDBJ whole genome shotgun (WGS) entry which is preliminary data.</text>
</comment>
<dbReference type="SUPFAM" id="SSF48576">
    <property type="entry name" value="Terpenoid synthases"/>
    <property type="match status" value="1"/>
</dbReference>
<dbReference type="SFLD" id="SFLDG01017">
    <property type="entry name" value="Polyprenyl_Transferase_Like"/>
    <property type="match status" value="1"/>
</dbReference>
<dbReference type="EMBL" id="JAGFNP010000011">
    <property type="protein sequence ID" value="MBO3734871.1"/>
    <property type="molecule type" value="Genomic_DNA"/>
</dbReference>
<dbReference type="Pfam" id="PF00348">
    <property type="entry name" value="polyprenyl_synt"/>
    <property type="match status" value="1"/>
</dbReference>
<protein>
    <submittedName>
        <fullName evidence="7">Polyprenyl synthetase family protein</fullName>
    </submittedName>
</protein>
<comment type="cofactor">
    <cofactor evidence="1">
        <name>Mg(2+)</name>
        <dbReference type="ChEBI" id="CHEBI:18420"/>
    </cofactor>
</comment>
<organism evidence="7 8">
    <name type="scientific">Glycomyces niveus</name>
    <dbReference type="NCBI Taxonomy" id="2820287"/>
    <lineage>
        <taxon>Bacteria</taxon>
        <taxon>Bacillati</taxon>
        <taxon>Actinomycetota</taxon>
        <taxon>Actinomycetes</taxon>
        <taxon>Glycomycetales</taxon>
        <taxon>Glycomycetaceae</taxon>
        <taxon>Glycomyces</taxon>
    </lineage>
</organism>
<evidence type="ECO:0000313" key="7">
    <source>
        <dbReference type="EMBL" id="MBO3734871.1"/>
    </source>
</evidence>
<keyword evidence="4" id="KW-0479">Metal-binding</keyword>
<dbReference type="SFLD" id="SFLDS00005">
    <property type="entry name" value="Isoprenoid_Synthase_Type_I"/>
    <property type="match status" value="1"/>
</dbReference>
<evidence type="ECO:0000313" key="8">
    <source>
        <dbReference type="Proteomes" id="UP000681341"/>
    </source>
</evidence>
<evidence type="ECO:0000256" key="3">
    <source>
        <dbReference type="ARBA" id="ARBA00022679"/>
    </source>
</evidence>
<name>A0ABS3U7Y5_9ACTN</name>
<keyword evidence="8" id="KW-1185">Reference proteome</keyword>
<dbReference type="RefSeq" id="WP_208498361.1">
    <property type="nucleotide sequence ID" value="NZ_JAGFNP010000011.1"/>
</dbReference>
<evidence type="ECO:0000256" key="1">
    <source>
        <dbReference type="ARBA" id="ARBA00001946"/>
    </source>
</evidence>
<dbReference type="PANTHER" id="PTHR12001:SF85">
    <property type="entry name" value="SHORT CHAIN ISOPRENYL DIPHOSPHATE SYNTHASE"/>
    <property type="match status" value="1"/>
</dbReference>
<dbReference type="PANTHER" id="PTHR12001">
    <property type="entry name" value="GERANYLGERANYL PYROPHOSPHATE SYNTHASE"/>
    <property type="match status" value="1"/>
</dbReference>
<keyword evidence="5" id="KW-0460">Magnesium</keyword>
<evidence type="ECO:0000256" key="4">
    <source>
        <dbReference type="ARBA" id="ARBA00022723"/>
    </source>
</evidence>
<proteinExistence type="inferred from homology"/>
<dbReference type="Gene3D" id="1.10.600.10">
    <property type="entry name" value="Farnesyl Diphosphate Synthase"/>
    <property type="match status" value="1"/>
</dbReference>
<evidence type="ECO:0000256" key="5">
    <source>
        <dbReference type="ARBA" id="ARBA00022842"/>
    </source>
</evidence>
<accession>A0ABS3U7Y5</accession>